<feature type="signal peptide" evidence="1">
    <location>
        <begin position="1"/>
        <end position="22"/>
    </location>
</feature>
<evidence type="ECO:0000256" key="1">
    <source>
        <dbReference type="SAM" id="SignalP"/>
    </source>
</evidence>
<proteinExistence type="predicted"/>
<dbReference type="OrthoDB" id="6505713at2"/>
<sequence>MRITLPALIAVTAVLVSASVSAMTKSEVGQLINNPQALSQFGNITEDSLALTGSESEKTVVAYNDTFAIIHVDNFTMACQGGAYYGLNHQDKIFISLDSPAFCDQITKVTLTKDHVMMYQDKALLFASKLYR</sequence>
<dbReference type="RefSeq" id="WP_120066202.1">
    <property type="nucleotide sequence ID" value="NZ_QZWH01000048.1"/>
</dbReference>
<gene>
    <name evidence="2" type="ORF">D6029_18585</name>
</gene>
<comment type="caution">
    <text evidence="2">The sequence shown here is derived from an EMBL/GenBank/DDBJ whole genome shotgun (WGS) entry which is preliminary data.</text>
</comment>
<keyword evidence="1" id="KW-0732">Signal</keyword>
<reference evidence="2 3" key="1">
    <citation type="submission" date="2018-09" db="EMBL/GenBank/DDBJ databases">
        <title>Draft genome sequence of Buttiauxella izardii CCUG 35510T.</title>
        <authorList>
            <person name="Salva-Serra F."/>
            <person name="Marathe N."/>
            <person name="Moore E."/>
            <person name="Stadler-Svensson L."/>
            <person name="Engstrom-Jakobsson H."/>
        </authorList>
    </citation>
    <scope>NUCLEOTIDE SEQUENCE [LARGE SCALE GENOMIC DNA]</scope>
    <source>
        <strain evidence="2 3">CCUG 35510</strain>
    </source>
</reference>
<feature type="chain" id="PRO_5017313852" evidence="1">
    <location>
        <begin position="23"/>
        <end position="132"/>
    </location>
</feature>
<keyword evidence="3" id="KW-1185">Reference proteome</keyword>
<dbReference type="EMBL" id="QZWH01000048">
    <property type="protein sequence ID" value="RJT19521.1"/>
    <property type="molecule type" value="Genomic_DNA"/>
</dbReference>
<accession>A0A3A5JSD2</accession>
<evidence type="ECO:0000313" key="2">
    <source>
        <dbReference type="EMBL" id="RJT19521.1"/>
    </source>
</evidence>
<protein>
    <submittedName>
        <fullName evidence="2">Uncharacterized protein</fullName>
    </submittedName>
</protein>
<organism evidence="2 3">
    <name type="scientific">Buttiauxella izardii</name>
    <dbReference type="NCBI Taxonomy" id="82991"/>
    <lineage>
        <taxon>Bacteria</taxon>
        <taxon>Pseudomonadati</taxon>
        <taxon>Pseudomonadota</taxon>
        <taxon>Gammaproteobacteria</taxon>
        <taxon>Enterobacterales</taxon>
        <taxon>Enterobacteriaceae</taxon>
        <taxon>Buttiauxella</taxon>
    </lineage>
</organism>
<evidence type="ECO:0000313" key="3">
    <source>
        <dbReference type="Proteomes" id="UP000276295"/>
    </source>
</evidence>
<name>A0A3A5JSD2_9ENTR</name>
<dbReference type="Proteomes" id="UP000276295">
    <property type="component" value="Unassembled WGS sequence"/>
</dbReference>
<dbReference type="AlphaFoldDB" id="A0A3A5JSD2"/>